<dbReference type="GO" id="GO:0016020">
    <property type="term" value="C:membrane"/>
    <property type="evidence" value="ECO:0007669"/>
    <property type="project" value="UniProtKB-SubCell"/>
</dbReference>
<dbReference type="EMBL" id="JACRWC010000042">
    <property type="protein sequence ID" value="MBC5998972.1"/>
    <property type="molecule type" value="Genomic_DNA"/>
</dbReference>
<evidence type="ECO:0000313" key="7">
    <source>
        <dbReference type="Proteomes" id="UP000644115"/>
    </source>
</evidence>
<sequence length="89" mass="9943">MKNETVRAVIRLIVTAMLMVNMCLTLAGKNPIPFDEAQFTEFLTMCAAGLSTLWIWWKNNNVTSKAQEAQGYKKALEEDGDGSDSQEVE</sequence>
<comment type="caution">
    <text evidence="6">The sequence shown here is derived from an EMBL/GenBank/DDBJ whole genome shotgun (WGS) entry which is preliminary data.</text>
</comment>
<evidence type="ECO:0000256" key="2">
    <source>
        <dbReference type="ARBA" id="ARBA00022692"/>
    </source>
</evidence>
<keyword evidence="3 5" id="KW-1133">Transmembrane helix</keyword>
<evidence type="ECO:0000313" key="6">
    <source>
        <dbReference type="EMBL" id="MBC5998972.1"/>
    </source>
</evidence>
<gene>
    <name evidence="6" type="ORF">H8876_03020</name>
</gene>
<dbReference type="Pfam" id="PF04688">
    <property type="entry name" value="Holin_SPP1"/>
    <property type="match status" value="1"/>
</dbReference>
<reference evidence="6" key="1">
    <citation type="submission" date="2020-08" db="EMBL/GenBank/DDBJ databases">
        <authorList>
            <person name="Liu C."/>
            <person name="Sun Q."/>
        </authorList>
    </citation>
    <scope>NUCLEOTIDE SEQUENCE</scope>
    <source>
        <strain evidence="6">BX16</strain>
    </source>
</reference>
<name>A0A923SLD2_9FIRM</name>
<protein>
    <submittedName>
        <fullName evidence="6">Phage holin</fullName>
    </submittedName>
</protein>
<organism evidence="6 7">
    <name type="scientific">Lentihominibacter faecis</name>
    <dbReference type="NCBI Taxonomy" id="2764712"/>
    <lineage>
        <taxon>Bacteria</taxon>
        <taxon>Bacillati</taxon>
        <taxon>Bacillota</taxon>
        <taxon>Clostridia</taxon>
        <taxon>Peptostreptococcales</taxon>
        <taxon>Anaerovoracaceae</taxon>
        <taxon>Lentihominibacter</taxon>
    </lineage>
</organism>
<keyword evidence="7" id="KW-1185">Reference proteome</keyword>
<evidence type="ECO:0000256" key="4">
    <source>
        <dbReference type="ARBA" id="ARBA00023136"/>
    </source>
</evidence>
<feature type="transmembrane region" description="Helical" evidence="5">
    <location>
        <begin position="6"/>
        <end position="27"/>
    </location>
</feature>
<evidence type="ECO:0000256" key="3">
    <source>
        <dbReference type="ARBA" id="ARBA00022989"/>
    </source>
</evidence>
<evidence type="ECO:0000256" key="1">
    <source>
        <dbReference type="ARBA" id="ARBA00004370"/>
    </source>
</evidence>
<proteinExistence type="predicted"/>
<keyword evidence="4 5" id="KW-0472">Membrane</keyword>
<evidence type="ECO:0000256" key="5">
    <source>
        <dbReference type="SAM" id="Phobius"/>
    </source>
</evidence>
<feature type="transmembrane region" description="Helical" evidence="5">
    <location>
        <begin position="39"/>
        <end position="57"/>
    </location>
</feature>
<dbReference type="InterPro" id="IPR006479">
    <property type="entry name" value="Holin"/>
</dbReference>
<keyword evidence="2 5" id="KW-0812">Transmembrane</keyword>
<dbReference type="NCBIfam" id="TIGR01592">
    <property type="entry name" value="holin_SPP1"/>
    <property type="match status" value="1"/>
</dbReference>
<comment type="subcellular location">
    <subcellularLocation>
        <location evidence="1">Membrane</location>
    </subcellularLocation>
</comment>
<dbReference type="Proteomes" id="UP000644115">
    <property type="component" value="Unassembled WGS sequence"/>
</dbReference>
<accession>A0A923SLD2</accession>
<dbReference type="AlphaFoldDB" id="A0A923SLD2"/>
<dbReference type="RefSeq" id="WP_249286461.1">
    <property type="nucleotide sequence ID" value="NZ_JACRWC010000042.1"/>
</dbReference>